<dbReference type="GO" id="GO:0000495">
    <property type="term" value="P:box H/ACA sno(s)RNA 3'-end processing"/>
    <property type="evidence" value="ECO:0007669"/>
    <property type="project" value="TreeGrafter"/>
</dbReference>
<sequence>MLPTQAKPVLHSEELPLLLKNYTQLCVKSASYTPTPAGYSPLNRPIAEHLKYGVINLDKVAGPSSHEVVSWVKRILNVEKTGHSGTLDPMVSGNLLVCIDRATRLVKSQQAMGKSYVSILQFNNYEAMKKQFSKDQMVLKIKEVSKLLTAPQLQRPPAEGCAVKRVLRVREIYKMDILEFNYEEGRIVFKVDCESGTYIRVLCQHFGYLMGCDAFMLELRRVRSGCLDETTNMVTLHDVLDAAWLLKNQNDESYIRKVVMPLEALLIDEKKVFIKDSAVNSITYGAPLLIQGVVRYSSNISIGDTVIICSTKGEAIALAKATMSSVDIAGLNHGVVCKTTRVIMDRDTYEKQWGKGEQALERLQLIEKGLLGKHGEIQDNTPHTWRTKWTDVQKFLEEAGNTCANAGEYKVVEEKTHIHNEKTDITEEERKAQKEEKKRAKEAKKKEKEEKKEKNEKDEEKKEKKEKKESKKD</sequence>
<keyword evidence="2" id="KW-0413">Isomerase</keyword>
<dbReference type="SUPFAM" id="SSF88697">
    <property type="entry name" value="PUA domain-like"/>
    <property type="match status" value="1"/>
</dbReference>
<dbReference type="GO" id="GO:1990481">
    <property type="term" value="P:mRNA pseudouridine synthesis"/>
    <property type="evidence" value="ECO:0007669"/>
    <property type="project" value="TreeGrafter"/>
</dbReference>
<dbReference type="OrthoDB" id="10250002at2759"/>
<dbReference type="Gene3D" id="3.30.2350.10">
    <property type="entry name" value="Pseudouridine synthase"/>
    <property type="match status" value="1"/>
</dbReference>
<dbReference type="GO" id="GO:0031120">
    <property type="term" value="P:snRNA pseudouridine synthesis"/>
    <property type="evidence" value="ECO:0007669"/>
    <property type="project" value="TreeGrafter"/>
</dbReference>
<dbReference type="Pfam" id="PF01509">
    <property type="entry name" value="TruB_N"/>
    <property type="match status" value="1"/>
</dbReference>
<evidence type="ECO:0000313" key="7">
    <source>
        <dbReference type="EMBL" id="KAH0577079.1"/>
    </source>
</evidence>
<evidence type="ECO:0000313" key="8">
    <source>
        <dbReference type="Proteomes" id="UP000018208"/>
    </source>
</evidence>
<evidence type="ECO:0000259" key="4">
    <source>
        <dbReference type="SMART" id="SM00359"/>
    </source>
</evidence>
<gene>
    <name evidence="6" type="ORF">SS50377_14432</name>
    <name evidence="7" type="ORF">SS50377_20428</name>
</gene>
<feature type="region of interest" description="Disordered" evidence="3">
    <location>
        <begin position="420"/>
        <end position="473"/>
    </location>
</feature>
<dbReference type="EMBL" id="KI546090">
    <property type="protein sequence ID" value="EST45586.1"/>
    <property type="molecule type" value="Genomic_DNA"/>
</dbReference>
<dbReference type="InterPro" id="IPR004521">
    <property type="entry name" value="Uncharacterised_CHP00451"/>
</dbReference>
<organism evidence="6">
    <name type="scientific">Spironucleus salmonicida</name>
    <dbReference type="NCBI Taxonomy" id="348837"/>
    <lineage>
        <taxon>Eukaryota</taxon>
        <taxon>Metamonada</taxon>
        <taxon>Diplomonadida</taxon>
        <taxon>Hexamitidae</taxon>
        <taxon>Hexamitinae</taxon>
        <taxon>Spironucleus</taxon>
    </lineage>
</organism>
<dbReference type="CDD" id="cd02572">
    <property type="entry name" value="PseudoU_synth_hDyskerin"/>
    <property type="match status" value="1"/>
</dbReference>
<dbReference type="PANTHER" id="PTHR23127">
    <property type="entry name" value="CENTROMERE/MICROTUBULE BINDING PROTEIN CBF5"/>
    <property type="match status" value="1"/>
</dbReference>
<dbReference type="InterPro" id="IPR004802">
    <property type="entry name" value="tRNA_PsdUridine_synth_B_fam"/>
</dbReference>
<dbReference type="FunFam" id="3.30.2350.10:FF:000001">
    <property type="entry name" value="H/ACA ribonucleoprotein complex subunit CBF5"/>
    <property type="match status" value="1"/>
</dbReference>
<accession>V6LPE4</accession>
<feature type="domain" description="Dyskerin-like" evidence="5">
    <location>
        <begin position="11"/>
        <end position="69"/>
    </location>
</feature>
<keyword evidence="8" id="KW-1185">Reference proteome</keyword>
<dbReference type="EMBL" id="AUWU02000001">
    <property type="protein sequence ID" value="KAH0577079.1"/>
    <property type="molecule type" value="Genomic_DNA"/>
</dbReference>
<dbReference type="InterPro" id="IPR032819">
    <property type="entry name" value="TruB_C"/>
</dbReference>
<dbReference type="VEuPathDB" id="GiardiaDB:SS50377_20428"/>
<dbReference type="InterPro" id="IPR036974">
    <property type="entry name" value="PUA_sf"/>
</dbReference>
<dbReference type="Proteomes" id="UP000018208">
    <property type="component" value="Unassembled WGS sequence"/>
</dbReference>
<dbReference type="SMART" id="SM00359">
    <property type="entry name" value="PUA"/>
    <property type="match status" value="1"/>
</dbReference>
<dbReference type="Pfam" id="PF16198">
    <property type="entry name" value="TruB_C_2"/>
    <property type="match status" value="1"/>
</dbReference>
<dbReference type="PROSITE" id="PS50890">
    <property type="entry name" value="PUA"/>
    <property type="match status" value="1"/>
</dbReference>
<dbReference type="InterPro" id="IPR020103">
    <property type="entry name" value="PsdUridine_synth_cat_dom_sf"/>
</dbReference>
<protein>
    <submittedName>
        <fullName evidence="6">Centromere/microtubule binding protein CBF5</fullName>
    </submittedName>
</protein>
<evidence type="ECO:0000256" key="1">
    <source>
        <dbReference type="ARBA" id="ARBA00008999"/>
    </source>
</evidence>
<evidence type="ECO:0000256" key="3">
    <source>
        <dbReference type="SAM" id="MobiDB-lite"/>
    </source>
</evidence>
<dbReference type="GO" id="GO:0003723">
    <property type="term" value="F:RNA binding"/>
    <property type="evidence" value="ECO:0007669"/>
    <property type="project" value="InterPro"/>
</dbReference>
<evidence type="ECO:0000256" key="2">
    <source>
        <dbReference type="ARBA" id="ARBA00023235"/>
    </source>
</evidence>
<feature type="domain" description="PUA" evidence="4">
    <location>
        <begin position="270"/>
        <end position="344"/>
    </location>
</feature>
<evidence type="ECO:0000259" key="5">
    <source>
        <dbReference type="SMART" id="SM01136"/>
    </source>
</evidence>
<dbReference type="Pfam" id="PF08068">
    <property type="entry name" value="DKCLD"/>
    <property type="match status" value="1"/>
</dbReference>
<proteinExistence type="inferred from homology"/>
<dbReference type="InterPro" id="IPR015947">
    <property type="entry name" value="PUA-like_sf"/>
</dbReference>
<dbReference type="InterPro" id="IPR002478">
    <property type="entry name" value="PUA"/>
</dbReference>
<name>V6LPE4_9EUKA</name>
<dbReference type="PANTHER" id="PTHR23127:SF0">
    <property type="entry name" value="H_ACA RIBONUCLEOPROTEIN COMPLEX SUBUNIT DKC1"/>
    <property type="match status" value="1"/>
</dbReference>
<dbReference type="NCBIfam" id="TIGR00425">
    <property type="entry name" value="CBF5"/>
    <property type="match status" value="1"/>
</dbReference>
<reference evidence="6 7" key="1">
    <citation type="journal article" date="2014" name="PLoS Genet.">
        <title>The Genome of Spironucleus salmonicida Highlights a Fish Pathogen Adapted to Fluctuating Environments.</title>
        <authorList>
            <person name="Xu F."/>
            <person name="Jerlstrom-Hultqvist J."/>
            <person name="Einarsson E."/>
            <person name="Astvaldsson A."/>
            <person name="Svard S.G."/>
            <person name="Andersson J.O."/>
        </authorList>
    </citation>
    <scope>NUCLEOTIDE SEQUENCE</scope>
    <source>
        <strain evidence="7">ATCC 50377</strain>
    </source>
</reference>
<dbReference type="NCBIfam" id="NF003280">
    <property type="entry name" value="PRK04270.1"/>
    <property type="match status" value="1"/>
</dbReference>
<dbReference type="AlphaFoldDB" id="V6LPE4"/>
<reference evidence="7" key="2">
    <citation type="submission" date="2020-12" db="EMBL/GenBank/DDBJ databases">
        <title>New Spironucleus salmonicida genome in near-complete chromosomes.</title>
        <authorList>
            <person name="Xu F."/>
            <person name="Kurt Z."/>
            <person name="Jimenez-Gonzalez A."/>
            <person name="Astvaldsson A."/>
            <person name="Andersson J.O."/>
            <person name="Svard S.G."/>
        </authorList>
    </citation>
    <scope>NUCLEOTIDE SEQUENCE</scope>
    <source>
        <strain evidence="7">ATCC 50377</strain>
    </source>
</reference>
<dbReference type="GO" id="GO:0031118">
    <property type="term" value="P:rRNA pseudouridine synthesis"/>
    <property type="evidence" value="ECO:0007669"/>
    <property type="project" value="TreeGrafter"/>
</dbReference>
<dbReference type="InterPro" id="IPR002501">
    <property type="entry name" value="PsdUridine_synth_N"/>
</dbReference>
<dbReference type="SUPFAM" id="SSF55120">
    <property type="entry name" value="Pseudouridine synthase"/>
    <property type="match status" value="1"/>
</dbReference>
<dbReference type="InterPro" id="IPR012960">
    <property type="entry name" value="Dyskerin-like"/>
</dbReference>
<dbReference type="GO" id="GO:0031429">
    <property type="term" value="C:box H/ACA snoRNP complex"/>
    <property type="evidence" value="ECO:0007669"/>
    <property type="project" value="TreeGrafter"/>
</dbReference>
<comment type="similarity">
    <text evidence="1">Belongs to the pseudouridine synthase TruB family.</text>
</comment>
<dbReference type="SMART" id="SM01136">
    <property type="entry name" value="DKCLD"/>
    <property type="match status" value="1"/>
</dbReference>
<dbReference type="NCBIfam" id="TIGR00451">
    <property type="entry name" value="unchar_dom_2"/>
    <property type="match status" value="1"/>
</dbReference>
<dbReference type="CDD" id="cd21148">
    <property type="entry name" value="PUA_Cbf5"/>
    <property type="match status" value="1"/>
</dbReference>
<dbReference type="Gene3D" id="2.30.130.10">
    <property type="entry name" value="PUA domain"/>
    <property type="match status" value="1"/>
</dbReference>
<dbReference type="GO" id="GO:0009982">
    <property type="term" value="F:pseudouridine synthase activity"/>
    <property type="evidence" value="ECO:0007669"/>
    <property type="project" value="InterPro"/>
</dbReference>
<dbReference type="Pfam" id="PF01472">
    <property type="entry name" value="PUA"/>
    <property type="match status" value="1"/>
</dbReference>
<evidence type="ECO:0000313" key="6">
    <source>
        <dbReference type="EMBL" id="EST45586.1"/>
    </source>
</evidence>